<feature type="compositionally biased region" description="Low complexity" evidence="1">
    <location>
        <begin position="1069"/>
        <end position="1079"/>
    </location>
</feature>
<dbReference type="STRING" id="1802471.A2115_02250"/>
<accession>A0A1F7WJP8</accession>
<feature type="region of interest" description="Disordered" evidence="1">
    <location>
        <begin position="1059"/>
        <end position="1088"/>
    </location>
</feature>
<feature type="compositionally biased region" description="Basic and acidic residues" evidence="1">
    <location>
        <begin position="1245"/>
        <end position="1263"/>
    </location>
</feature>
<dbReference type="Proteomes" id="UP000176198">
    <property type="component" value="Unassembled WGS sequence"/>
</dbReference>
<evidence type="ECO:0000313" key="3">
    <source>
        <dbReference type="Proteomes" id="UP000176198"/>
    </source>
</evidence>
<feature type="region of interest" description="Disordered" evidence="1">
    <location>
        <begin position="1203"/>
        <end position="1238"/>
    </location>
</feature>
<feature type="compositionally biased region" description="Basic and acidic residues" evidence="1">
    <location>
        <begin position="1059"/>
        <end position="1068"/>
    </location>
</feature>
<sequence>MEEDLNNQETRSQKTEYEKAVDRLNILHSSLPEAYKHWAIHGETELVVGQLKAATDYTFPEDTWSEDEFNQFKKSFESIGLRVSQPEIVPSVDATPRRYGYIYNPDKLKEETSNSDLVPPYDGLMDINNYVKMAEDAGYPIGAILGKLYSFPESAIRDYLSRKGKSPQEARPGVKITTDSLGDEYYWYYGDPKADVQNRMRLKREYLKYLGSSSRYQKIRRDNDIEASWDKWHDRLPESWKSEENMQTRLKNWTKERKDRNERRARKKIAKAVERDLIKLDSGGQATPEDVLTKTRRARNATEKALEDKNKITLRRKDSITDESFTATLRRGPDGTLVAEEKMDGRVITKAKITAAGKTELTLNRNEPRYRERKANPGIRGNEYYPEGAAETFNLLTSSILKEYHKSEMDESGQEGAKPALEIKITSTSVEQATDMIIENAMKPDGGEEGLRMIADAYKNSLEDPNSNLGSVAETYQRTRRSAQQIDVPAEANKVAAGLDSLREMGKRTKAPEVHVAAGASPEERQQAIRQSLGAEFSQIGDELAGNFLEDAAKARGEHTIEENKARETFSKENFSRNEIRRTAYRLQRLRSGFLDQATEDARRIGGRELAEQVEKKYEDRWKFEEERPNFQATNLVDLDTDQGGEEKSRRIAQSVDKYKEELGFDPGKNKSKIDSLNSLGEDTKNRIFEPVAAIERQIQNRRENLQNAVNAKPEVACRFASEIKELQLKRKQELGNVRVTLAEQRVKLADAKWKEQRENWGKNVMGRKSSVKATVETITAAKEKIASRLNLVKERISSRLSPVVDQAKDTLDKAKEFSADVASQMTQPFVDSIGGTIKDGIRDIKVLKESHHNDVEAVKAKFEMGRIAEHKSVLEQRHALEMWWNRSKQRLADEANILYLKGRTKAGEIVGGAGVKAEAAEKMKKLENARKKLVGLHNADFDKRRENNPHFAVFAKDLESRFTIKEDLRDKTPEEVRKDAKGYQMVKLGEDNFLIWWDGKRIYYEDTDSKAEKVTPKNELKFNEYFDEESRTEIIKRVIDGYEKDHPDEVVERDIKLTTTEPLKKQEQASAEKAAQQATEEEQPKPYKEWSRGMRTHDVVVAEMPNGEKRYFAFWWKERDKKAGWSEVTAEGALIQAYTSDNVDAKTSDEFWAFANKRRNEKIEDWKKQKISATGGYRLLRGDNNEVKVVPRNEWLDAIKKRKEAKKAESNKPQANAVTPATKPATAETGTPEVIPLPANMPVAEEKKSEETPPQTSEKKAETSMTEKQLEHLRYLEFFQPEGNISPGENVSKFKQVAVDAKSAGVKVSTETDSEGNLVMVYINANGSLVSKQMESDSVGLSTGVWGKAELYLPSVITDIKEKMNMGETVISFDKPELALKALEGLQSQVENPGQIAADAAGQTKTAPEPTQPPANTTANEVLEQQPELSKKQLTATEYYEAHVRPAREKLDASSSTEALGEWQRELANYRELLKKEQGTK</sequence>
<comment type="caution">
    <text evidence="2">The sequence shown here is derived from an EMBL/GenBank/DDBJ whole genome shotgun (WGS) entry which is preliminary data.</text>
</comment>
<organism evidence="2 3">
    <name type="scientific">Candidatus Woesebacteria bacterium GWA1_41_8</name>
    <dbReference type="NCBI Taxonomy" id="1802471"/>
    <lineage>
        <taxon>Bacteria</taxon>
        <taxon>Candidatus Woeseibacteriota</taxon>
    </lineage>
</organism>
<dbReference type="EMBL" id="MGFJ01000007">
    <property type="protein sequence ID" value="OGM03054.1"/>
    <property type="molecule type" value="Genomic_DNA"/>
</dbReference>
<reference evidence="2 3" key="1">
    <citation type="journal article" date="2016" name="Nat. Commun.">
        <title>Thousands of microbial genomes shed light on interconnected biogeochemical processes in an aquifer system.</title>
        <authorList>
            <person name="Anantharaman K."/>
            <person name="Brown C.T."/>
            <person name="Hug L.A."/>
            <person name="Sharon I."/>
            <person name="Castelle C.J."/>
            <person name="Probst A.J."/>
            <person name="Thomas B.C."/>
            <person name="Singh A."/>
            <person name="Wilkins M.J."/>
            <person name="Karaoz U."/>
            <person name="Brodie E.L."/>
            <person name="Williams K.H."/>
            <person name="Hubbard S.S."/>
            <person name="Banfield J.F."/>
        </authorList>
    </citation>
    <scope>NUCLEOTIDE SEQUENCE [LARGE SCALE GENOMIC DNA]</scope>
</reference>
<gene>
    <name evidence="2" type="ORF">A2115_02250</name>
</gene>
<protein>
    <submittedName>
        <fullName evidence="2">Uncharacterized protein</fullName>
    </submittedName>
</protein>
<feature type="region of interest" description="Disordered" evidence="1">
    <location>
        <begin position="1244"/>
        <end position="1263"/>
    </location>
</feature>
<name>A0A1F7WJP8_9BACT</name>
<evidence type="ECO:0000313" key="2">
    <source>
        <dbReference type="EMBL" id="OGM03054.1"/>
    </source>
</evidence>
<feature type="region of interest" description="Disordered" evidence="1">
    <location>
        <begin position="1401"/>
        <end position="1434"/>
    </location>
</feature>
<evidence type="ECO:0000256" key="1">
    <source>
        <dbReference type="SAM" id="MobiDB-lite"/>
    </source>
</evidence>
<proteinExistence type="predicted"/>